<keyword evidence="2" id="KW-1185">Reference proteome</keyword>
<evidence type="ECO:0000313" key="2">
    <source>
        <dbReference type="Proteomes" id="UP000808914"/>
    </source>
</evidence>
<dbReference type="Proteomes" id="UP000808914">
    <property type="component" value="Unassembled WGS sequence"/>
</dbReference>
<protein>
    <submittedName>
        <fullName evidence="1">Uncharacterized protein</fullName>
    </submittedName>
</protein>
<comment type="caution">
    <text evidence="1">The sequence shown here is derived from an EMBL/GenBank/DDBJ whole genome shotgun (WGS) entry which is preliminary data.</text>
</comment>
<dbReference type="RefSeq" id="WP_205004919.1">
    <property type="nucleotide sequence ID" value="NZ_JAFBER010000044.1"/>
</dbReference>
<dbReference type="EMBL" id="JAFBER010000044">
    <property type="protein sequence ID" value="MBM7647058.1"/>
    <property type="molecule type" value="Genomic_DNA"/>
</dbReference>
<gene>
    <name evidence="1" type="ORF">JOD45_003303</name>
</gene>
<accession>A0ABS2Q438</accession>
<name>A0ABS2Q438_9BACL</name>
<organism evidence="1 2">
    <name type="scientific">Scopulibacillus daqui</name>
    <dbReference type="NCBI Taxonomy" id="1469162"/>
    <lineage>
        <taxon>Bacteria</taxon>
        <taxon>Bacillati</taxon>
        <taxon>Bacillota</taxon>
        <taxon>Bacilli</taxon>
        <taxon>Bacillales</taxon>
        <taxon>Sporolactobacillaceae</taxon>
        <taxon>Scopulibacillus</taxon>
    </lineage>
</organism>
<evidence type="ECO:0000313" key="1">
    <source>
        <dbReference type="EMBL" id="MBM7647058.1"/>
    </source>
</evidence>
<reference evidence="1 2" key="1">
    <citation type="submission" date="2021-01" db="EMBL/GenBank/DDBJ databases">
        <title>Genomic Encyclopedia of Type Strains, Phase IV (KMG-IV): sequencing the most valuable type-strain genomes for metagenomic binning, comparative biology and taxonomic classification.</title>
        <authorList>
            <person name="Goeker M."/>
        </authorList>
    </citation>
    <scope>NUCLEOTIDE SEQUENCE [LARGE SCALE GENOMIC DNA]</scope>
    <source>
        <strain evidence="1 2">DSM 28236</strain>
    </source>
</reference>
<proteinExistence type="predicted"/>
<sequence length="102" mass="11531">MTYAGRCAIKTNYAYLCQISKLYLYRTNTETVTASKGHMIQTITMGDGSGERRPIVWIFFSSASNRYKRMVPGNGVSVLFLTDLLKAFKEGQVFLSQDGFLR</sequence>